<organism evidence="1">
    <name type="scientific">Eucalyptus grandis</name>
    <name type="common">Flooded gum</name>
    <dbReference type="NCBI Taxonomy" id="71139"/>
    <lineage>
        <taxon>Eukaryota</taxon>
        <taxon>Viridiplantae</taxon>
        <taxon>Streptophyta</taxon>
        <taxon>Embryophyta</taxon>
        <taxon>Tracheophyta</taxon>
        <taxon>Spermatophyta</taxon>
        <taxon>Magnoliopsida</taxon>
        <taxon>eudicotyledons</taxon>
        <taxon>Gunneridae</taxon>
        <taxon>Pentapetalae</taxon>
        <taxon>rosids</taxon>
        <taxon>malvids</taxon>
        <taxon>Myrtales</taxon>
        <taxon>Myrtaceae</taxon>
        <taxon>Myrtoideae</taxon>
        <taxon>Eucalypteae</taxon>
        <taxon>Eucalyptus</taxon>
    </lineage>
</organism>
<evidence type="ECO:0000313" key="1">
    <source>
        <dbReference type="EMBL" id="KCW79822.1"/>
    </source>
</evidence>
<sequence>MLIVYISTMYAGLSSHAEYITVDPLSQCHPCFECFTGILCCIFFSGHPMFTSGRLPWGMYLYEKLVTQTVWVGFISS</sequence>
<dbReference type="EMBL" id="KK198755">
    <property type="protein sequence ID" value="KCW79822.1"/>
    <property type="molecule type" value="Genomic_DNA"/>
</dbReference>
<protein>
    <submittedName>
        <fullName evidence="1">Uncharacterized protein</fullName>
    </submittedName>
</protein>
<accession>A0A059CN76</accession>
<proteinExistence type="predicted"/>
<dbReference type="AlphaFoldDB" id="A0A059CN76"/>
<dbReference type="InParanoid" id="A0A059CN76"/>
<reference evidence="1" key="1">
    <citation type="submission" date="2013-07" db="EMBL/GenBank/DDBJ databases">
        <title>The genome of Eucalyptus grandis.</title>
        <authorList>
            <person name="Schmutz J."/>
            <person name="Hayes R."/>
            <person name="Myburg A."/>
            <person name="Tuskan G."/>
            <person name="Grattapaglia D."/>
            <person name="Rokhsar D.S."/>
        </authorList>
    </citation>
    <scope>NUCLEOTIDE SEQUENCE</scope>
    <source>
        <tissue evidence="1">Leaf extractions</tissue>
    </source>
</reference>
<gene>
    <name evidence="1" type="ORF">EUGRSUZ_C01166</name>
</gene>
<dbReference type="Gramene" id="KCW79822">
    <property type="protein sequence ID" value="KCW79822"/>
    <property type="gene ID" value="EUGRSUZ_C01166"/>
</dbReference>
<name>A0A059CN76_EUCGR</name>